<organism evidence="2 3">
    <name type="scientific">Iphiclides podalirius</name>
    <name type="common">scarce swallowtail</name>
    <dbReference type="NCBI Taxonomy" id="110791"/>
    <lineage>
        <taxon>Eukaryota</taxon>
        <taxon>Metazoa</taxon>
        <taxon>Ecdysozoa</taxon>
        <taxon>Arthropoda</taxon>
        <taxon>Hexapoda</taxon>
        <taxon>Insecta</taxon>
        <taxon>Pterygota</taxon>
        <taxon>Neoptera</taxon>
        <taxon>Endopterygota</taxon>
        <taxon>Lepidoptera</taxon>
        <taxon>Glossata</taxon>
        <taxon>Ditrysia</taxon>
        <taxon>Papilionoidea</taxon>
        <taxon>Papilionidae</taxon>
        <taxon>Papilioninae</taxon>
        <taxon>Iphiclides</taxon>
    </lineage>
</organism>
<keyword evidence="3" id="KW-1185">Reference proteome</keyword>
<dbReference type="Proteomes" id="UP000837857">
    <property type="component" value="Chromosome 8"/>
</dbReference>
<dbReference type="EMBL" id="OW152820">
    <property type="protein sequence ID" value="CAH2075497.1"/>
    <property type="molecule type" value="Genomic_DNA"/>
</dbReference>
<feature type="non-terminal residue" evidence="2">
    <location>
        <position position="107"/>
    </location>
</feature>
<protein>
    <submittedName>
        <fullName evidence="2">Uncharacterized protein</fullName>
    </submittedName>
</protein>
<sequence length="107" mass="12211">MNNLKSGPRGVRIARVVVVLLVVSIVRAETKGLSEERRDKSIEEEMFSREALDVTDATEFTAKNPRQALKNDLMYLFDKELRFVVALLPSETLEEKYERSTPPHPHG</sequence>
<gene>
    <name evidence="2" type="ORF">IPOD504_LOCUS16845</name>
</gene>
<keyword evidence="1" id="KW-0732">Signal</keyword>
<reference evidence="2" key="1">
    <citation type="submission" date="2022-03" db="EMBL/GenBank/DDBJ databases">
        <authorList>
            <person name="Martin H S."/>
        </authorList>
    </citation>
    <scope>NUCLEOTIDE SEQUENCE</scope>
</reference>
<accession>A0ABN8J465</accession>
<feature type="signal peptide" evidence="1">
    <location>
        <begin position="1"/>
        <end position="28"/>
    </location>
</feature>
<proteinExistence type="predicted"/>
<evidence type="ECO:0000313" key="3">
    <source>
        <dbReference type="Proteomes" id="UP000837857"/>
    </source>
</evidence>
<name>A0ABN8J465_9NEOP</name>
<feature type="chain" id="PRO_5045119149" evidence="1">
    <location>
        <begin position="29"/>
        <end position="107"/>
    </location>
</feature>
<evidence type="ECO:0000256" key="1">
    <source>
        <dbReference type="SAM" id="SignalP"/>
    </source>
</evidence>
<evidence type="ECO:0000313" key="2">
    <source>
        <dbReference type="EMBL" id="CAH2075497.1"/>
    </source>
</evidence>